<keyword evidence="3 7" id="KW-0819">tRNA processing</keyword>
<keyword evidence="8" id="KW-0732">Signal</keyword>
<dbReference type="InterPro" id="IPR043129">
    <property type="entry name" value="ATPase_NBD"/>
</dbReference>
<dbReference type="InterPro" id="IPR017861">
    <property type="entry name" value="KAE1/TsaD"/>
</dbReference>
<dbReference type="STRING" id="100787.A0A0G4KYM5"/>
<name>A0A0G4KYM5_VERLO</name>
<sequence>MYFSSFNALLLLLATLSGPSSGACVPGVKTWWHDKSIIDIQSPAAPDEVRRSRRYEVSVSPARTSRFQRSFVYESIPRNGNGKMFDPAQSGKQYNLTDGDGVTVEIDAGISMAWTQFQYRRDVDVRVISSDGSALGPASNIVIRPVDLGFEVRSPQPDTVVIRVPYQKSGARFSVEFRDDLYTFRSNGTDYVTEGGVTVGEEPKNALLIFASPMIPDDLIPSKTSTGTQVMNPGSLTREALGSKPTLYFEAGVYWVKKDGILGKDHIKLSPSTHYVYFEPGTYIKGAFEYTTRHPDFYTVGHAVVSGENYAYMANTIKDYTAVKDDRYSLRMFWHQSVMDNQTWHCIGPTLNAPPFNTMDLHPMNHTPHEEDNKVQSHIQDYKQVGAFYFQTDGTQMYKGTVRDVFWHVNDDAIKLYHSGAQLEGLTIWKARNNAIIQMGWKRRDVSDVSVKHVRLIHNRWIQPNAYVPSAILGASPFYAEPKLVDPSRKMSLHISDLVCEGVCAALMTMAPLQNFDLLVENVHFEKMHDDVTVRLGHSVVGMDAGENMNNYTPGQGNLTLGIVIRNWTIGGQRVDGTNWSEHQLGQVSVHPDFEGDWSIDGPAGIETFTLKSILMRALCRAPRPWLNACRPRSQALFRTQWLARTSHHRHLLTLAIETSCDDTCVALLSKDPDGAAILHYNEKRTSDNRAFGGVFPVIALAGHGATLAELVNESLPFLPDAESTSPNTITVRGRQKQKPDFVSVTRGPGMLANLSAGLHTAKGIAAAWQVPLVAVNHMQAHALTPRLVTALARGEKTAAGNGAARPAEPKRTGPEPAFPFLSLLVSGGHTMLVHSRALNDHRILAEADSAIAIGDALDKAARQVLPASLIASTDDVMYGRLLERFVFPRAADGRAIDYAYTPPRIRADEIATYRSPHGWHLTSPFATTRRMRYDFSGFGSQVQRIAEARPDMSEAERRDLGRDTMRILFEHLASRVVLALGNEEMGLRDVRTLVVAGGVASNRYLMHVLRAFLDVRGYNGIEITAPPVELCTDNAAMIAWTGMEMFEAGYESELSVHSIKKWPLDPTGDGGGILGAKGWVKRR</sequence>
<dbReference type="AlphaFoldDB" id="A0A0G4KYM5"/>
<evidence type="ECO:0000313" key="12">
    <source>
        <dbReference type="EMBL" id="CRK14872.1"/>
    </source>
</evidence>
<proteinExistence type="inferred from homology"/>
<dbReference type="PANTHER" id="PTHR11735">
    <property type="entry name" value="TRNA N6-ADENOSINE THREONYLCARBAMOYLTRANSFERASE"/>
    <property type="match status" value="1"/>
</dbReference>
<dbReference type="PROSITE" id="PS01016">
    <property type="entry name" value="GLYCOPROTEASE"/>
    <property type="match status" value="1"/>
</dbReference>
<dbReference type="Pfam" id="PF18841">
    <property type="entry name" value="B_solenoid_dext"/>
    <property type="match status" value="1"/>
</dbReference>
<dbReference type="EC" id="2.3.1.234" evidence="1"/>
<dbReference type="PANTHER" id="PTHR11735:SF6">
    <property type="entry name" value="TRNA N6-ADENOSINE THREONYLCARBAMOYLTRANSFERASE, MITOCHONDRIAL"/>
    <property type="match status" value="1"/>
</dbReference>
<dbReference type="GO" id="GO:0072670">
    <property type="term" value="P:mitochondrial tRNA threonylcarbamoyladenosine modification"/>
    <property type="evidence" value="ECO:0007669"/>
    <property type="project" value="TreeGrafter"/>
</dbReference>
<dbReference type="SMR" id="A0A0G4KYM5"/>
<dbReference type="Pfam" id="PF03718">
    <property type="entry name" value="Glyco_hydro_49"/>
    <property type="match status" value="1"/>
</dbReference>
<dbReference type="Gene3D" id="2.60.350.10">
    <property type="entry name" value="Dextranase, N-terminal"/>
    <property type="match status" value="1"/>
</dbReference>
<protein>
    <recommendedName>
        <fullName evidence="1">N(6)-L-threonylcarbamoyladenine synthase</fullName>
        <ecNumber evidence="1">2.3.1.234</ecNumber>
    </recommendedName>
</protein>
<feature type="domain" description="Glycoside hydrolase family 49 N-terminal" evidence="11">
    <location>
        <begin position="23"/>
        <end position="214"/>
    </location>
</feature>
<dbReference type="GO" id="GO:0061711">
    <property type="term" value="F:tRNA N(6)-L-threonylcarbamoyladenine synthase activity"/>
    <property type="evidence" value="ECO:0007669"/>
    <property type="project" value="UniProtKB-EC"/>
</dbReference>
<comment type="catalytic activity">
    <reaction evidence="6 7">
        <text>L-threonylcarbamoyladenylate + adenosine(37) in tRNA = N(6)-L-threonylcarbamoyladenosine(37) in tRNA + AMP + H(+)</text>
        <dbReference type="Rhea" id="RHEA:37059"/>
        <dbReference type="Rhea" id="RHEA-COMP:10162"/>
        <dbReference type="Rhea" id="RHEA-COMP:10163"/>
        <dbReference type="ChEBI" id="CHEBI:15378"/>
        <dbReference type="ChEBI" id="CHEBI:73682"/>
        <dbReference type="ChEBI" id="CHEBI:74411"/>
        <dbReference type="ChEBI" id="CHEBI:74418"/>
        <dbReference type="ChEBI" id="CHEBI:456215"/>
        <dbReference type="EC" id="2.3.1.234"/>
    </reaction>
</comment>
<dbReference type="InterPro" id="IPR012334">
    <property type="entry name" value="Pectin_lyas_fold"/>
</dbReference>
<dbReference type="SUPFAM" id="SSF53067">
    <property type="entry name" value="Actin-like ATPase domain"/>
    <property type="match status" value="2"/>
</dbReference>
<evidence type="ECO:0000259" key="9">
    <source>
        <dbReference type="Pfam" id="PF00814"/>
    </source>
</evidence>
<evidence type="ECO:0000256" key="7">
    <source>
        <dbReference type="HAMAP-Rule" id="MF_03179"/>
    </source>
</evidence>
<dbReference type="InterPro" id="IPR017860">
    <property type="entry name" value="Peptidase_M22_CS"/>
</dbReference>
<dbReference type="InterPro" id="IPR000905">
    <property type="entry name" value="Gcp-like_dom"/>
</dbReference>
<evidence type="ECO:0000256" key="1">
    <source>
        <dbReference type="ARBA" id="ARBA00012156"/>
    </source>
</evidence>
<dbReference type="Gene3D" id="2.160.20.10">
    <property type="entry name" value="Single-stranded right-handed beta-helix, Pectin lyase-like"/>
    <property type="match status" value="1"/>
</dbReference>
<dbReference type="SUPFAM" id="SSF51126">
    <property type="entry name" value="Pectin lyase-like"/>
    <property type="match status" value="1"/>
</dbReference>
<comment type="subcellular location">
    <subcellularLocation>
        <location evidence="7">Mitochondrion</location>
    </subcellularLocation>
</comment>
<dbReference type="Gene3D" id="3.30.420.40">
    <property type="match status" value="2"/>
</dbReference>
<evidence type="ECO:0000313" key="13">
    <source>
        <dbReference type="Proteomes" id="UP000044602"/>
    </source>
</evidence>
<gene>
    <name evidence="12" type="ORF">BN1708_011277</name>
</gene>
<dbReference type="InterPro" id="IPR041402">
    <property type="entry name" value="B_solenoid_dext"/>
</dbReference>
<dbReference type="InterPro" id="IPR011050">
    <property type="entry name" value="Pectin_lyase_fold/virulence"/>
</dbReference>
<dbReference type="Pfam" id="PF18783">
    <property type="entry name" value="IPU_b_solenoid"/>
    <property type="match status" value="1"/>
</dbReference>
<comment type="cofactor">
    <cofactor evidence="7">
        <name>a divalent metal cation</name>
        <dbReference type="ChEBI" id="CHEBI:60240"/>
    </cofactor>
    <text evidence="7">Binds 1 divalent metal cation per subunit.</text>
</comment>
<dbReference type="InterPro" id="IPR041274">
    <property type="entry name" value="IPU_b_solenoid"/>
</dbReference>
<comment type="subunit">
    <text evidence="7">Homodimer.</text>
</comment>
<keyword evidence="7" id="KW-0496">Mitochondrion</keyword>
<keyword evidence="2 7" id="KW-0808">Transferase</keyword>
<evidence type="ECO:0000256" key="5">
    <source>
        <dbReference type="ARBA" id="ARBA00023315"/>
    </source>
</evidence>
<feature type="signal peptide" evidence="8">
    <location>
        <begin position="1"/>
        <end position="22"/>
    </location>
</feature>
<dbReference type="EMBL" id="CVQH01006002">
    <property type="protein sequence ID" value="CRK14872.1"/>
    <property type="molecule type" value="Genomic_DNA"/>
</dbReference>
<dbReference type="SUPFAM" id="SSF101596">
    <property type="entry name" value="Dextranase, N-terminal domain"/>
    <property type="match status" value="1"/>
</dbReference>
<evidence type="ECO:0000259" key="10">
    <source>
        <dbReference type="Pfam" id="PF03718"/>
    </source>
</evidence>
<evidence type="ECO:0000259" key="11">
    <source>
        <dbReference type="Pfam" id="PF17433"/>
    </source>
</evidence>
<keyword evidence="4 7" id="KW-0479">Metal-binding</keyword>
<dbReference type="InterPro" id="IPR023226">
    <property type="entry name" value="Glyco_hydro_49_N_dom"/>
</dbReference>
<feature type="domain" description="Gcp-like" evidence="9">
    <location>
        <begin position="816"/>
        <end position="1041"/>
    </location>
</feature>
<evidence type="ECO:0000256" key="6">
    <source>
        <dbReference type="ARBA" id="ARBA00048117"/>
    </source>
</evidence>
<dbReference type="InterPro" id="IPR022450">
    <property type="entry name" value="TsaD"/>
</dbReference>
<dbReference type="GO" id="GO:0004553">
    <property type="term" value="F:hydrolase activity, hydrolyzing O-glycosyl compounds"/>
    <property type="evidence" value="ECO:0007669"/>
    <property type="project" value="InterPro"/>
</dbReference>
<comment type="similarity">
    <text evidence="7">Belongs to the KAE1 / TsaD family.</text>
</comment>
<feature type="domain" description="Gcp-like" evidence="9">
    <location>
        <begin position="687"/>
        <end position="790"/>
    </location>
</feature>
<feature type="domain" description="Glycoside hydrolase family 49 C-terminal" evidence="10">
    <location>
        <begin position="491"/>
        <end position="600"/>
    </location>
</feature>
<organism evidence="12 13">
    <name type="scientific">Verticillium longisporum</name>
    <name type="common">Verticillium dahliae var. longisporum</name>
    <dbReference type="NCBI Taxonomy" id="100787"/>
    <lineage>
        <taxon>Eukaryota</taxon>
        <taxon>Fungi</taxon>
        <taxon>Dikarya</taxon>
        <taxon>Ascomycota</taxon>
        <taxon>Pezizomycotina</taxon>
        <taxon>Sordariomycetes</taxon>
        <taxon>Hypocreomycetidae</taxon>
        <taxon>Glomerellales</taxon>
        <taxon>Plectosphaerellaceae</taxon>
        <taxon>Verticillium</taxon>
    </lineage>
</organism>
<dbReference type="InterPro" id="IPR005192">
    <property type="entry name" value="Glyco_hydro_49_C"/>
</dbReference>
<evidence type="ECO:0000256" key="4">
    <source>
        <dbReference type="ARBA" id="ARBA00022723"/>
    </source>
</evidence>
<dbReference type="Pfam" id="PF00814">
    <property type="entry name" value="TsaD"/>
    <property type="match status" value="2"/>
</dbReference>
<comment type="function">
    <text evidence="7">Required for the formation of a threonylcarbamoyl group on adenosine at position 37 (t(6)A37) in mitochondrial tRNAs that read codons beginning with adenine. Probably involved in the transfer of the threonylcarbamoyl moiety of threonylcarbamoyl-AMP (TC-AMP) to the N6 group of A37. Involved in mitochondrial genome maintenance.</text>
</comment>
<reference evidence="12 13" key="1">
    <citation type="submission" date="2015-05" db="EMBL/GenBank/DDBJ databases">
        <authorList>
            <person name="Wang D.B."/>
            <person name="Wang M."/>
        </authorList>
    </citation>
    <scope>NUCLEOTIDE SEQUENCE [LARGE SCALE GENOMIC DNA]</scope>
    <source>
        <strain evidence="12">VL1</strain>
    </source>
</reference>
<dbReference type="Pfam" id="PF17433">
    <property type="entry name" value="Glyco_hydro_49N"/>
    <property type="match status" value="1"/>
</dbReference>
<keyword evidence="13" id="KW-1185">Reference proteome</keyword>
<evidence type="ECO:0000256" key="3">
    <source>
        <dbReference type="ARBA" id="ARBA00022694"/>
    </source>
</evidence>
<dbReference type="HAMAP" id="MF_01445">
    <property type="entry name" value="TsaD"/>
    <property type="match status" value="1"/>
</dbReference>
<accession>A0A0G4KYM5</accession>
<evidence type="ECO:0000256" key="2">
    <source>
        <dbReference type="ARBA" id="ARBA00022679"/>
    </source>
</evidence>
<evidence type="ECO:0000256" key="8">
    <source>
        <dbReference type="SAM" id="SignalP"/>
    </source>
</evidence>
<dbReference type="Proteomes" id="UP000044602">
    <property type="component" value="Unassembled WGS sequence"/>
</dbReference>
<dbReference type="InterPro" id="IPR035953">
    <property type="entry name" value="Dextranase_N-ter"/>
</dbReference>
<dbReference type="GO" id="GO:0005739">
    <property type="term" value="C:mitochondrion"/>
    <property type="evidence" value="ECO:0007669"/>
    <property type="project" value="UniProtKB-SubCell"/>
</dbReference>
<dbReference type="GO" id="GO:0046872">
    <property type="term" value="F:metal ion binding"/>
    <property type="evidence" value="ECO:0007669"/>
    <property type="project" value="UniProtKB-KW"/>
</dbReference>
<keyword evidence="5 7" id="KW-0012">Acyltransferase</keyword>
<dbReference type="PRINTS" id="PR00789">
    <property type="entry name" value="OSIALOPTASE"/>
</dbReference>
<feature type="chain" id="PRO_5002565642" description="N(6)-L-threonylcarbamoyladenine synthase" evidence="8">
    <location>
        <begin position="23"/>
        <end position="1084"/>
    </location>
</feature>